<evidence type="ECO:0000313" key="6">
    <source>
        <dbReference type="EMBL" id="KAK9688227.1"/>
    </source>
</evidence>
<dbReference type="Proteomes" id="UP001458880">
    <property type="component" value="Unassembled WGS sequence"/>
</dbReference>
<proteinExistence type="predicted"/>
<dbReference type="PROSITE" id="PS50108">
    <property type="entry name" value="CRIB"/>
    <property type="match status" value="1"/>
</dbReference>
<evidence type="ECO:0000256" key="4">
    <source>
        <dbReference type="ARBA" id="ARBA00023212"/>
    </source>
</evidence>
<keyword evidence="3" id="KW-0597">Phosphoprotein</keyword>
<protein>
    <submittedName>
        <fullName evidence="6">P21-Rho-binding domain</fullName>
    </submittedName>
</protein>
<organism evidence="6 7">
    <name type="scientific">Popillia japonica</name>
    <name type="common">Japanese beetle</name>
    <dbReference type="NCBI Taxonomy" id="7064"/>
    <lineage>
        <taxon>Eukaryota</taxon>
        <taxon>Metazoa</taxon>
        <taxon>Ecdysozoa</taxon>
        <taxon>Arthropoda</taxon>
        <taxon>Hexapoda</taxon>
        <taxon>Insecta</taxon>
        <taxon>Pterygota</taxon>
        <taxon>Neoptera</taxon>
        <taxon>Endopterygota</taxon>
        <taxon>Coleoptera</taxon>
        <taxon>Polyphaga</taxon>
        <taxon>Scarabaeiformia</taxon>
        <taxon>Scarabaeidae</taxon>
        <taxon>Rutelinae</taxon>
        <taxon>Popillia</taxon>
    </lineage>
</organism>
<feature type="domain" description="CRIB" evidence="5">
    <location>
        <begin position="17"/>
        <end position="30"/>
    </location>
</feature>
<dbReference type="GO" id="GO:0005856">
    <property type="term" value="C:cytoskeleton"/>
    <property type="evidence" value="ECO:0007669"/>
    <property type="project" value="UniProtKB-SubCell"/>
</dbReference>
<dbReference type="AlphaFoldDB" id="A0AAW1IFH3"/>
<comment type="subcellular location">
    <subcellularLocation>
        <location evidence="1">Cytoplasm</location>
        <location evidence="1">Cytoskeleton</location>
    </subcellularLocation>
</comment>
<dbReference type="InterPro" id="IPR000095">
    <property type="entry name" value="CRIB_dom"/>
</dbReference>
<dbReference type="GO" id="GO:0007015">
    <property type="term" value="P:actin filament organization"/>
    <property type="evidence" value="ECO:0007669"/>
    <property type="project" value="InterPro"/>
</dbReference>
<dbReference type="EMBL" id="JASPKY010000601">
    <property type="protein sequence ID" value="KAK9688227.1"/>
    <property type="molecule type" value="Genomic_DNA"/>
</dbReference>
<keyword evidence="2" id="KW-0963">Cytoplasm</keyword>
<sequence>MEAPNSEATPKNTIQKIDNPTNVQHITHVTWSNEKGFQINTDDEELAKLLRKTLTGGTDFKTEEDVIKYVSNEFETTKQDDDIYISYPFNIRHDVHCSRNEDSRDFSIMKNGNLVKLHIERFLKKHGEDK</sequence>
<keyword evidence="7" id="KW-1185">Reference proteome</keyword>
<dbReference type="Pfam" id="PF00786">
    <property type="entry name" value="PBD"/>
    <property type="match status" value="1"/>
</dbReference>
<dbReference type="InterPro" id="IPR011026">
    <property type="entry name" value="WAS_C"/>
</dbReference>
<dbReference type="CDD" id="cd00132">
    <property type="entry name" value="CRIB"/>
    <property type="match status" value="1"/>
</dbReference>
<dbReference type="SUPFAM" id="SSF47912">
    <property type="entry name" value="Wiscott-Aldrich syndrome protein, WASP, C-terminal domain"/>
    <property type="match status" value="1"/>
</dbReference>
<evidence type="ECO:0000259" key="5">
    <source>
        <dbReference type="PROSITE" id="PS50108"/>
    </source>
</evidence>
<evidence type="ECO:0000256" key="3">
    <source>
        <dbReference type="ARBA" id="ARBA00022553"/>
    </source>
</evidence>
<gene>
    <name evidence="6" type="ORF">QE152_g35700</name>
</gene>
<keyword evidence="4" id="KW-0206">Cytoskeleton</keyword>
<evidence type="ECO:0000313" key="7">
    <source>
        <dbReference type="Proteomes" id="UP001458880"/>
    </source>
</evidence>
<evidence type="ECO:0000256" key="1">
    <source>
        <dbReference type="ARBA" id="ARBA00004245"/>
    </source>
</evidence>
<reference evidence="6 7" key="1">
    <citation type="journal article" date="2024" name="BMC Genomics">
        <title>De novo assembly and annotation of Popillia japonica's genome with initial clues to its potential as an invasive pest.</title>
        <authorList>
            <person name="Cucini C."/>
            <person name="Boschi S."/>
            <person name="Funari R."/>
            <person name="Cardaioli E."/>
            <person name="Iannotti N."/>
            <person name="Marturano G."/>
            <person name="Paoli F."/>
            <person name="Bruttini M."/>
            <person name="Carapelli A."/>
            <person name="Frati F."/>
            <person name="Nardi F."/>
        </authorList>
    </citation>
    <scope>NUCLEOTIDE SEQUENCE [LARGE SCALE GENOMIC DNA]</scope>
    <source>
        <strain evidence="6">DMR45628</strain>
    </source>
</reference>
<comment type="caution">
    <text evidence="6">The sequence shown here is derived from an EMBL/GenBank/DDBJ whole genome shotgun (WGS) entry which is preliminary data.</text>
</comment>
<accession>A0AAW1IFH3</accession>
<dbReference type="InterPro" id="IPR036936">
    <property type="entry name" value="CRIB_dom_sf"/>
</dbReference>
<evidence type="ECO:0000256" key="2">
    <source>
        <dbReference type="ARBA" id="ARBA00022490"/>
    </source>
</evidence>
<name>A0AAW1IFH3_POPJA</name>
<dbReference type="Gene3D" id="3.90.810.10">
    <property type="entry name" value="CRIB domain"/>
    <property type="match status" value="1"/>
</dbReference>